<dbReference type="Proteomes" id="UP001620262">
    <property type="component" value="Unassembled WGS sequence"/>
</dbReference>
<evidence type="ECO:0008006" key="4">
    <source>
        <dbReference type="Google" id="ProtNLM"/>
    </source>
</evidence>
<accession>A0ABW8KYT0</accession>
<gene>
    <name evidence="2" type="ORF">ACI2JU_13875</name>
</gene>
<evidence type="ECO:0000313" key="2">
    <source>
        <dbReference type="EMBL" id="MFK3864945.1"/>
    </source>
</evidence>
<reference evidence="2 3" key="1">
    <citation type="submission" date="2024-11" db="EMBL/GenBank/DDBJ databases">
        <title>The Natural Products Discovery Center: Release of the First 8490 Sequenced Strains for Exploring Actinobacteria Biosynthetic Diversity.</title>
        <authorList>
            <person name="Kalkreuter E."/>
            <person name="Kautsar S.A."/>
            <person name="Yang D."/>
            <person name="Bader C.D."/>
            <person name="Teijaro C.N."/>
            <person name="Fluegel L."/>
            <person name="Davis C.M."/>
            <person name="Simpson J.R."/>
            <person name="Lauterbach L."/>
            <person name="Steele A.D."/>
            <person name="Gui C."/>
            <person name="Meng S."/>
            <person name="Li G."/>
            <person name="Viehrig K."/>
            <person name="Ye F."/>
            <person name="Su P."/>
            <person name="Kiefer A.F."/>
            <person name="Nichols A."/>
            <person name="Cepeda A.J."/>
            <person name="Yan W."/>
            <person name="Fan B."/>
            <person name="Jiang Y."/>
            <person name="Adhikari A."/>
            <person name="Zheng C.-J."/>
            <person name="Schuster L."/>
            <person name="Cowan T.M."/>
            <person name="Smanski M.J."/>
            <person name="Chevrette M.G."/>
            <person name="De Carvalho L.P.S."/>
            <person name="Shen B."/>
        </authorList>
    </citation>
    <scope>NUCLEOTIDE SEQUENCE [LARGE SCALE GENOMIC DNA]</scope>
    <source>
        <strain evidence="2 3">NPDC078403</strain>
    </source>
</reference>
<evidence type="ECO:0000256" key="1">
    <source>
        <dbReference type="SAM" id="SignalP"/>
    </source>
</evidence>
<sequence length="225" mass="25297">MNILKWFFIALFLLLSGCATKQEKVKKDSVKKATLSIAENRKPLGKVGVITLIGDNLLCTHTGVTVFSNERQLYALPTDLNELLTQRIIARFAGFDTTLVPLNKQSMSIINTDVGVSRWSNIEFNNQQNVDTVLIFSGAFKYRSKDGYYKDENALHTYAEFFVYDVSSGDLLAESTHYQYNLFDAFSCTQSTFATTGTMYELIKMAGATSQEKLINEIFQPSKSN</sequence>
<keyword evidence="1" id="KW-0732">Signal</keyword>
<keyword evidence="3" id="KW-1185">Reference proteome</keyword>
<organism evidence="2 3">
    <name type="scientific">Pseudoalteromonas rhizosphaerae</name>
    <dbReference type="NCBI Taxonomy" id="2518973"/>
    <lineage>
        <taxon>Bacteria</taxon>
        <taxon>Pseudomonadati</taxon>
        <taxon>Pseudomonadota</taxon>
        <taxon>Gammaproteobacteria</taxon>
        <taxon>Alteromonadales</taxon>
        <taxon>Pseudoalteromonadaceae</taxon>
        <taxon>Pseudoalteromonas</taxon>
    </lineage>
</organism>
<comment type="caution">
    <text evidence="2">The sequence shown here is derived from an EMBL/GenBank/DDBJ whole genome shotgun (WGS) entry which is preliminary data.</text>
</comment>
<dbReference type="EMBL" id="JBJDOT010000018">
    <property type="protein sequence ID" value="MFK3864945.1"/>
    <property type="molecule type" value="Genomic_DNA"/>
</dbReference>
<protein>
    <recommendedName>
        <fullName evidence="4">Lipoprotein</fullName>
    </recommendedName>
</protein>
<evidence type="ECO:0000313" key="3">
    <source>
        <dbReference type="Proteomes" id="UP001620262"/>
    </source>
</evidence>
<dbReference type="RefSeq" id="WP_182760443.1">
    <property type="nucleotide sequence ID" value="NZ_JBJDOT010000018.1"/>
</dbReference>
<proteinExistence type="predicted"/>
<feature type="signal peptide" evidence="1">
    <location>
        <begin position="1"/>
        <end position="21"/>
    </location>
</feature>
<dbReference type="PROSITE" id="PS51257">
    <property type="entry name" value="PROKAR_LIPOPROTEIN"/>
    <property type="match status" value="1"/>
</dbReference>
<feature type="chain" id="PRO_5046324189" description="Lipoprotein" evidence="1">
    <location>
        <begin position="22"/>
        <end position="225"/>
    </location>
</feature>
<name>A0ABW8KYT0_9GAMM</name>